<feature type="region of interest" description="Disordered" evidence="12">
    <location>
        <begin position="623"/>
        <end position="697"/>
    </location>
</feature>
<dbReference type="Pfam" id="PF00069">
    <property type="entry name" value="Pkinase"/>
    <property type="match status" value="2"/>
</dbReference>
<evidence type="ECO:0000256" key="11">
    <source>
        <dbReference type="PROSITE-ProRule" id="PRU10141"/>
    </source>
</evidence>
<dbReference type="Gene3D" id="3.30.200.20">
    <property type="entry name" value="Phosphorylase Kinase, domain 1"/>
    <property type="match status" value="1"/>
</dbReference>
<feature type="compositionally biased region" description="Low complexity" evidence="12">
    <location>
        <begin position="325"/>
        <end position="338"/>
    </location>
</feature>
<dbReference type="PROSITE" id="PS00107">
    <property type="entry name" value="PROTEIN_KINASE_ATP"/>
    <property type="match status" value="1"/>
</dbReference>
<dbReference type="InterPro" id="IPR000719">
    <property type="entry name" value="Prot_kinase_dom"/>
</dbReference>
<evidence type="ECO:0000256" key="8">
    <source>
        <dbReference type="ARBA" id="ARBA00037982"/>
    </source>
</evidence>
<evidence type="ECO:0000259" key="13">
    <source>
        <dbReference type="PROSITE" id="PS50011"/>
    </source>
</evidence>
<dbReference type="Proteomes" id="UP000654075">
    <property type="component" value="Unassembled WGS sequence"/>
</dbReference>
<dbReference type="InterPro" id="IPR017441">
    <property type="entry name" value="Protein_kinase_ATP_BS"/>
</dbReference>
<name>A0A813GAS4_POLGL</name>
<feature type="region of interest" description="Disordered" evidence="12">
    <location>
        <begin position="299"/>
        <end position="357"/>
    </location>
</feature>
<evidence type="ECO:0000256" key="6">
    <source>
        <dbReference type="ARBA" id="ARBA00022840"/>
    </source>
</evidence>
<dbReference type="PROSITE" id="PS00108">
    <property type="entry name" value="PROTEIN_KINASE_ST"/>
    <property type="match status" value="1"/>
</dbReference>
<gene>
    <name evidence="14" type="ORF">PGLA1383_LOCUS39536</name>
</gene>
<dbReference type="InterPro" id="IPR011009">
    <property type="entry name" value="Kinase-like_dom_sf"/>
</dbReference>
<dbReference type="InterPro" id="IPR050339">
    <property type="entry name" value="CC_SR_Kinase"/>
</dbReference>
<evidence type="ECO:0000256" key="7">
    <source>
        <dbReference type="ARBA" id="ARBA00023193"/>
    </source>
</evidence>
<comment type="catalytic activity">
    <reaction evidence="10">
        <text>L-seryl-[protein] + ATP = O-phospho-L-seryl-[protein] + ADP + H(+)</text>
        <dbReference type="Rhea" id="RHEA:17989"/>
        <dbReference type="Rhea" id="RHEA-COMP:9863"/>
        <dbReference type="Rhea" id="RHEA-COMP:11604"/>
        <dbReference type="ChEBI" id="CHEBI:15378"/>
        <dbReference type="ChEBI" id="CHEBI:29999"/>
        <dbReference type="ChEBI" id="CHEBI:30616"/>
        <dbReference type="ChEBI" id="CHEBI:83421"/>
        <dbReference type="ChEBI" id="CHEBI:456216"/>
        <dbReference type="EC" id="2.7.11.1"/>
    </reaction>
    <physiologicalReaction direction="left-to-right" evidence="10">
        <dbReference type="Rhea" id="RHEA:17990"/>
    </physiologicalReaction>
</comment>
<feature type="compositionally biased region" description="Polar residues" evidence="12">
    <location>
        <begin position="629"/>
        <end position="652"/>
    </location>
</feature>
<evidence type="ECO:0000256" key="4">
    <source>
        <dbReference type="ARBA" id="ARBA00022741"/>
    </source>
</evidence>
<feature type="compositionally biased region" description="Low complexity" evidence="12">
    <location>
        <begin position="654"/>
        <end position="672"/>
    </location>
</feature>
<keyword evidence="15" id="KW-1185">Reference proteome</keyword>
<evidence type="ECO:0000256" key="10">
    <source>
        <dbReference type="ARBA" id="ARBA00048977"/>
    </source>
</evidence>
<accession>A0A813GAS4</accession>
<evidence type="ECO:0000256" key="1">
    <source>
        <dbReference type="ARBA" id="ARBA00012513"/>
    </source>
</evidence>
<dbReference type="GO" id="GO:0005634">
    <property type="term" value="C:nucleus"/>
    <property type="evidence" value="ECO:0007669"/>
    <property type="project" value="TreeGrafter"/>
</dbReference>
<keyword evidence="4 11" id="KW-0547">Nucleotide-binding</keyword>
<organism evidence="14 15">
    <name type="scientific">Polarella glacialis</name>
    <name type="common">Dinoflagellate</name>
    <dbReference type="NCBI Taxonomy" id="89957"/>
    <lineage>
        <taxon>Eukaryota</taxon>
        <taxon>Sar</taxon>
        <taxon>Alveolata</taxon>
        <taxon>Dinophyceae</taxon>
        <taxon>Suessiales</taxon>
        <taxon>Suessiaceae</taxon>
        <taxon>Polarella</taxon>
    </lineage>
</organism>
<keyword evidence="7" id="KW-0652">Protein synthesis inhibitor</keyword>
<reference evidence="14" key="1">
    <citation type="submission" date="2021-02" db="EMBL/GenBank/DDBJ databases">
        <authorList>
            <person name="Dougan E. K."/>
            <person name="Rhodes N."/>
            <person name="Thang M."/>
            <person name="Chan C."/>
        </authorList>
    </citation>
    <scope>NUCLEOTIDE SEQUENCE</scope>
</reference>
<dbReference type="SUPFAM" id="SSF56112">
    <property type="entry name" value="Protein kinase-like (PK-like)"/>
    <property type="match status" value="1"/>
</dbReference>
<dbReference type="GO" id="GO:0005737">
    <property type="term" value="C:cytoplasm"/>
    <property type="evidence" value="ECO:0007669"/>
    <property type="project" value="TreeGrafter"/>
</dbReference>
<dbReference type="AlphaFoldDB" id="A0A813GAS4"/>
<evidence type="ECO:0000256" key="2">
    <source>
        <dbReference type="ARBA" id="ARBA00022527"/>
    </source>
</evidence>
<dbReference type="PROSITE" id="PS50011">
    <property type="entry name" value="PROTEIN_KINASE_DOM"/>
    <property type="match status" value="1"/>
</dbReference>
<feature type="compositionally biased region" description="Polar residues" evidence="12">
    <location>
        <begin position="40"/>
        <end position="51"/>
    </location>
</feature>
<dbReference type="OrthoDB" id="291368at2759"/>
<feature type="binding site" evidence="11">
    <location>
        <position position="219"/>
    </location>
    <ligand>
        <name>ATP</name>
        <dbReference type="ChEBI" id="CHEBI:30616"/>
    </ligand>
</feature>
<protein>
    <recommendedName>
        <fullName evidence="1">non-specific serine/threonine protein kinase</fullName>
        <ecNumber evidence="1">2.7.11.1</ecNumber>
    </recommendedName>
</protein>
<proteinExistence type="inferred from homology"/>
<dbReference type="GO" id="GO:0005524">
    <property type="term" value="F:ATP binding"/>
    <property type="evidence" value="ECO:0007669"/>
    <property type="project" value="UniProtKB-UniRule"/>
</dbReference>
<dbReference type="InterPro" id="IPR008271">
    <property type="entry name" value="Ser/Thr_kinase_AS"/>
</dbReference>
<evidence type="ECO:0000313" key="14">
    <source>
        <dbReference type="EMBL" id="CAE8622021.1"/>
    </source>
</evidence>
<evidence type="ECO:0000256" key="3">
    <source>
        <dbReference type="ARBA" id="ARBA00022679"/>
    </source>
</evidence>
<dbReference type="PANTHER" id="PTHR11042:SF160">
    <property type="entry name" value="EUKARYOTIC TRANSLATION INITIATION FACTOR 2-ALPHA KINASE 1"/>
    <property type="match status" value="1"/>
</dbReference>
<feature type="domain" description="Protein kinase" evidence="13">
    <location>
        <begin position="190"/>
        <end position="587"/>
    </location>
</feature>
<evidence type="ECO:0000256" key="9">
    <source>
        <dbReference type="ARBA" id="ARBA00048659"/>
    </source>
</evidence>
<comment type="catalytic activity">
    <reaction evidence="9">
        <text>L-threonyl-[protein] + ATP = O-phospho-L-threonyl-[protein] + ADP + H(+)</text>
        <dbReference type="Rhea" id="RHEA:46608"/>
        <dbReference type="Rhea" id="RHEA-COMP:11060"/>
        <dbReference type="Rhea" id="RHEA-COMP:11605"/>
        <dbReference type="ChEBI" id="CHEBI:15378"/>
        <dbReference type="ChEBI" id="CHEBI:30013"/>
        <dbReference type="ChEBI" id="CHEBI:30616"/>
        <dbReference type="ChEBI" id="CHEBI:61977"/>
        <dbReference type="ChEBI" id="CHEBI:456216"/>
        <dbReference type="EC" id="2.7.11.1"/>
    </reaction>
    <physiologicalReaction direction="left-to-right" evidence="9">
        <dbReference type="Rhea" id="RHEA:46609"/>
    </physiologicalReaction>
</comment>
<dbReference type="Gene3D" id="1.10.510.10">
    <property type="entry name" value="Transferase(Phosphotransferase) domain 1"/>
    <property type="match status" value="1"/>
</dbReference>
<dbReference type="SMART" id="SM00220">
    <property type="entry name" value="S_TKc"/>
    <property type="match status" value="1"/>
</dbReference>
<keyword evidence="6 11" id="KW-0067">ATP-binding</keyword>
<keyword evidence="3" id="KW-0808">Transferase</keyword>
<keyword evidence="2" id="KW-0723">Serine/threonine-protein kinase</keyword>
<dbReference type="EMBL" id="CAJNNV010027874">
    <property type="protein sequence ID" value="CAE8622021.1"/>
    <property type="molecule type" value="Genomic_DNA"/>
</dbReference>
<evidence type="ECO:0000256" key="5">
    <source>
        <dbReference type="ARBA" id="ARBA00022777"/>
    </source>
</evidence>
<keyword evidence="5" id="KW-0418">Kinase</keyword>
<comment type="similarity">
    <text evidence="8">Belongs to the protein kinase superfamily. Ser/Thr protein kinase family. GCN2 subfamily.</text>
</comment>
<feature type="region of interest" description="Disordered" evidence="12">
    <location>
        <begin position="474"/>
        <end position="502"/>
    </location>
</feature>
<evidence type="ECO:0000313" key="15">
    <source>
        <dbReference type="Proteomes" id="UP000654075"/>
    </source>
</evidence>
<comment type="caution">
    <text evidence="14">The sequence shown here is derived from an EMBL/GenBank/DDBJ whole genome shotgun (WGS) entry which is preliminary data.</text>
</comment>
<dbReference type="GO" id="GO:0017148">
    <property type="term" value="P:negative regulation of translation"/>
    <property type="evidence" value="ECO:0007669"/>
    <property type="project" value="UniProtKB-KW"/>
</dbReference>
<dbReference type="EC" id="2.7.11.1" evidence="1"/>
<evidence type="ECO:0000256" key="12">
    <source>
        <dbReference type="SAM" id="MobiDB-lite"/>
    </source>
</evidence>
<dbReference type="GO" id="GO:0004694">
    <property type="term" value="F:eukaryotic translation initiation factor 2alpha kinase activity"/>
    <property type="evidence" value="ECO:0007669"/>
    <property type="project" value="TreeGrafter"/>
</dbReference>
<feature type="compositionally biased region" description="Basic and acidic residues" evidence="12">
    <location>
        <begin position="474"/>
        <end position="485"/>
    </location>
</feature>
<feature type="region of interest" description="Disordered" evidence="12">
    <location>
        <begin position="40"/>
        <end position="66"/>
    </location>
</feature>
<dbReference type="PANTHER" id="PTHR11042">
    <property type="entry name" value="EUKARYOTIC TRANSLATION INITIATION FACTOR 2-ALPHA KINASE EIF2-ALPHA KINASE -RELATED"/>
    <property type="match status" value="1"/>
</dbReference>
<sequence>MVAAQHGFKQRGHGNSASEEACCIPEMTPTDVFGQALPRTTTLPSETTSPDATPAGKGSGSSSGGLDMDLLRQRIIVHLLRQVPMAQTKLYTTCSQFLQCGVLTYDVISELLGVRSKGLPQLADDVSCTADLSQADSAENDESLSAAADHHAASATAQSKAAADAAVSGDVQFPVLPGLLGMPSRFEQDFERQELLGRGAFGEVWRCRHRLDGHEYAVKMVEYHTTIADAGEVERRVLREAQTWASLNHPNIVRYHGAWVEVDWTNLGSSSQAQQKSGAGHGGGPLRLPAVAEASSMSMGSFGMSESDDGSNGVVFLEPSKDECSSSNPAAAHASPRVSEPESPEAAAERQDLARRGAAHGGDVDDVALHGTFGYKAVLYIQTELCNKDTLLTWIQQRNAAIASGRVSHEDLKMWAKQAAAIFHQIVSALATLHEHNIVHRDVKPGNILFGADGAVRLGDFGLAKVLDAGRKALQDRHESHDRHSGSHHTRGVGTPSYASPEQLASEPYGIETDIHALGMILAELLCPVSTQMERAALMEGLRRGSGVPQDAAAGFPAAARLAAAMTDPDPSSRPSAQQLLKAHAEVVLEVQKSFDFDGSGLGRSTSAPAPLGVEENLSLLPRGAEPQEPSSGLSSRNASQTKAVQFQQSWPTGARRGPRNAAAGHRIGAAGHRARGACVPAPKGRPPTKANTERGRTLCCQWRGGSAPQLR</sequence>